<dbReference type="EMBL" id="JACOFX010000005">
    <property type="protein sequence ID" value="MBC3908387.1"/>
    <property type="molecule type" value="Genomic_DNA"/>
</dbReference>
<keyword evidence="3" id="KW-0813">Transport</keyword>
<dbReference type="InterPro" id="IPR039261">
    <property type="entry name" value="FNR_nucleotide-bd"/>
</dbReference>
<dbReference type="SUPFAM" id="SSF63380">
    <property type="entry name" value="Riboflavin synthase domain-like"/>
    <property type="match status" value="1"/>
</dbReference>
<evidence type="ECO:0000313" key="7">
    <source>
        <dbReference type="EMBL" id="MBC3908387.1"/>
    </source>
</evidence>
<dbReference type="SUPFAM" id="SSF52343">
    <property type="entry name" value="Ferredoxin reductase-like, C-terminal NADP-linked domain"/>
    <property type="match status" value="1"/>
</dbReference>
<sequence length="487" mass="54211">MNRICLTLTLLCVASFFLPLPAQRQFSTALVVISYLSFCLQTLRRHQDEIATQHQGFSSELDHANAQSILVAYASQTGFAEQIAVKTAQHLQDAGMTVAINSMATIKPETLSKTSRILFIVSTTGEGDAPDNAAAFTRLLMSQKIDLSHLHFAVLALGDRHYQQFCAFAHRLDHWLKHQHAHSLFDMIEVDNGDEGALRHWQHYLGLLSGHTEMADWSKPGYQEWILTERELLNPGSLGGPVYRIACIPPKNASVADYAWQAGDIAEIGPDYPPATNPVNNMVGRPALPHREYSISSLPADGKLELLVRQMHRPDGSLGIGSGWLTAYAEIGQSINLRIRENRNFHTPAHDCPLILIGNGTGLAGLRAHLKTRASSGHLRNWLFFGERNAAHDFFHREEILAWQTHGAISKLHLCFSRDQAERRYVQHALQEQGADIRAWVEQGAAILICGSLQGMAEDVHQTLSNLLGLDKLESMAELGLYRRDVY</sequence>
<evidence type="ECO:0000256" key="4">
    <source>
        <dbReference type="ARBA" id="ARBA00023797"/>
    </source>
</evidence>
<dbReference type="InterPro" id="IPR001433">
    <property type="entry name" value="OxRdtase_FAD/NAD-bd"/>
</dbReference>
<dbReference type="Pfam" id="PF00175">
    <property type="entry name" value="NAD_binding_1"/>
    <property type="match status" value="1"/>
</dbReference>
<dbReference type="CDD" id="cd06200">
    <property type="entry name" value="SiR_like1"/>
    <property type="match status" value="1"/>
</dbReference>
<organism evidence="7 8">
    <name type="scientific">Undibacterium umbellatum</name>
    <dbReference type="NCBI Taxonomy" id="2762300"/>
    <lineage>
        <taxon>Bacteria</taxon>
        <taxon>Pseudomonadati</taxon>
        <taxon>Pseudomonadota</taxon>
        <taxon>Betaproteobacteria</taxon>
        <taxon>Burkholderiales</taxon>
        <taxon>Oxalobacteraceae</taxon>
        <taxon>Undibacterium</taxon>
    </lineage>
</organism>
<keyword evidence="1" id="KW-0285">Flavoprotein</keyword>
<dbReference type="PANTHER" id="PTHR19384">
    <property type="entry name" value="NITRIC OXIDE SYNTHASE-RELATED"/>
    <property type="match status" value="1"/>
</dbReference>
<keyword evidence="3" id="KW-0249">Electron transport</keyword>
<dbReference type="SUPFAM" id="SSF52218">
    <property type="entry name" value="Flavoproteins"/>
    <property type="match status" value="1"/>
</dbReference>
<dbReference type="Gene3D" id="3.40.50.360">
    <property type="match status" value="1"/>
</dbReference>
<proteinExistence type="predicted"/>
<dbReference type="PANTHER" id="PTHR19384:SF17">
    <property type="entry name" value="NADPH--CYTOCHROME P450 REDUCTASE"/>
    <property type="match status" value="1"/>
</dbReference>
<dbReference type="PROSITE" id="PS51384">
    <property type="entry name" value="FAD_FR"/>
    <property type="match status" value="1"/>
</dbReference>
<dbReference type="EC" id="1.6.2.4" evidence="4"/>
<dbReference type="Pfam" id="PF00258">
    <property type="entry name" value="Flavodoxin_1"/>
    <property type="match status" value="1"/>
</dbReference>
<accession>A0ABR6ZB09</accession>
<reference evidence="7 8" key="1">
    <citation type="submission" date="2020-08" db="EMBL/GenBank/DDBJ databases">
        <title>Novel species isolated from subtropical streams in China.</title>
        <authorList>
            <person name="Lu H."/>
        </authorList>
    </citation>
    <scope>NUCLEOTIDE SEQUENCE [LARGE SCALE GENOMIC DNA]</scope>
    <source>
        <strain evidence="7 8">NL8W</strain>
    </source>
</reference>
<dbReference type="InterPro" id="IPR029039">
    <property type="entry name" value="Flavoprotein-like_sf"/>
</dbReference>
<evidence type="ECO:0000313" key="8">
    <source>
        <dbReference type="Proteomes" id="UP000646911"/>
    </source>
</evidence>
<dbReference type="InterPro" id="IPR001709">
    <property type="entry name" value="Flavoprot_Pyr_Nucl_cyt_Rdtase"/>
</dbReference>
<evidence type="ECO:0000259" key="6">
    <source>
        <dbReference type="PROSITE" id="PS51384"/>
    </source>
</evidence>
<dbReference type="Gene3D" id="3.40.50.80">
    <property type="entry name" value="Nucleotide-binding domain of ferredoxin-NADP reductase (FNR) module"/>
    <property type="match status" value="1"/>
</dbReference>
<dbReference type="InterPro" id="IPR001094">
    <property type="entry name" value="Flavdoxin-like"/>
</dbReference>
<evidence type="ECO:0000256" key="2">
    <source>
        <dbReference type="ARBA" id="ARBA00022643"/>
    </source>
</evidence>
<gene>
    <name evidence="7" type="ORF">H8L47_12540</name>
</gene>
<dbReference type="InterPro" id="IPR017927">
    <property type="entry name" value="FAD-bd_FR_type"/>
</dbReference>
<dbReference type="RefSeq" id="WP_186954063.1">
    <property type="nucleotide sequence ID" value="NZ_JACOFX010000005.1"/>
</dbReference>
<evidence type="ECO:0000256" key="1">
    <source>
        <dbReference type="ARBA" id="ARBA00022630"/>
    </source>
</evidence>
<evidence type="ECO:0000259" key="5">
    <source>
        <dbReference type="PROSITE" id="PS50902"/>
    </source>
</evidence>
<dbReference type="PROSITE" id="PS50902">
    <property type="entry name" value="FLAVODOXIN_LIKE"/>
    <property type="match status" value="1"/>
</dbReference>
<dbReference type="Proteomes" id="UP000646911">
    <property type="component" value="Unassembled WGS sequence"/>
</dbReference>
<feature type="domain" description="Flavodoxin-like" evidence="5">
    <location>
        <begin position="69"/>
        <end position="206"/>
    </location>
</feature>
<comment type="caution">
    <text evidence="7">The sequence shown here is derived from an EMBL/GenBank/DDBJ whole genome shotgun (WGS) entry which is preliminary data.</text>
</comment>
<evidence type="ECO:0000256" key="3">
    <source>
        <dbReference type="ARBA" id="ARBA00022982"/>
    </source>
</evidence>
<dbReference type="PRINTS" id="PR00371">
    <property type="entry name" value="FPNCR"/>
</dbReference>
<dbReference type="InterPro" id="IPR017938">
    <property type="entry name" value="Riboflavin_synthase-like_b-brl"/>
</dbReference>
<keyword evidence="2" id="KW-0288">FMN</keyword>
<dbReference type="InterPro" id="IPR008254">
    <property type="entry name" value="Flavodoxin/NO_synth"/>
</dbReference>
<feature type="domain" description="FAD-binding FR-type" evidence="6">
    <location>
        <begin position="220"/>
        <end position="348"/>
    </location>
</feature>
<protein>
    <recommendedName>
        <fullName evidence="4">NADPH--hemoprotein reductase</fullName>
        <ecNumber evidence="4">1.6.2.4</ecNumber>
    </recommendedName>
</protein>
<dbReference type="PRINTS" id="PR00369">
    <property type="entry name" value="FLAVODOXIN"/>
</dbReference>
<name>A0ABR6ZB09_9BURK</name>
<keyword evidence="8" id="KW-1185">Reference proteome</keyword>